<evidence type="ECO:0000256" key="1">
    <source>
        <dbReference type="SAM" id="MobiDB-lite"/>
    </source>
</evidence>
<dbReference type="AlphaFoldDB" id="A0A8S0ZK42"/>
<proteinExistence type="predicted"/>
<feature type="region of interest" description="Disordered" evidence="1">
    <location>
        <begin position="78"/>
        <end position="147"/>
    </location>
</feature>
<reference evidence="2 3" key="1">
    <citation type="submission" date="2020-04" db="EMBL/GenBank/DDBJ databases">
        <authorList>
            <person name="Wallbank WR R."/>
            <person name="Pardo Diaz C."/>
            <person name="Kozak K."/>
            <person name="Martin S."/>
            <person name="Jiggins C."/>
            <person name="Moest M."/>
            <person name="Warren A I."/>
            <person name="Byers J.R.P. K."/>
            <person name="Montejo-Kovacevich G."/>
            <person name="Yen C E."/>
        </authorList>
    </citation>
    <scope>NUCLEOTIDE SEQUENCE [LARGE SCALE GENOMIC DNA]</scope>
</reference>
<gene>
    <name evidence="2" type="ORF">APLA_LOCUS6153</name>
</gene>
<dbReference type="EMBL" id="CADEBD010000293">
    <property type="protein sequence ID" value="CAB3233601.1"/>
    <property type="molecule type" value="Genomic_DNA"/>
</dbReference>
<organism evidence="2 3">
    <name type="scientific">Arctia plantaginis</name>
    <name type="common">Wood tiger moth</name>
    <name type="synonym">Phalaena plantaginis</name>
    <dbReference type="NCBI Taxonomy" id="874455"/>
    <lineage>
        <taxon>Eukaryota</taxon>
        <taxon>Metazoa</taxon>
        <taxon>Ecdysozoa</taxon>
        <taxon>Arthropoda</taxon>
        <taxon>Hexapoda</taxon>
        <taxon>Insecta</taxon>
        <taxon>Pterygota</taxon>
        <taxon>Neoptera</taxon>
        <taxon>Endopterygota</taxon>
        <taxon>Lepidoptera</taxon>
        <taxon>Glossata</taxon>
        <taxon>Ditrysia</taxon>
        <taxon>Noctuoidea</taxon>
        <taxon>Erebidae</taxon>
        <taxon>Arctiinae</taxon>
        <taxon>Arctia</taxon>
    </lineage>
</organism>
<comment type="caution">
    <text evidence="2">The sequence shown here is derived from an EMBL/GenBank/DDBJ whole genome shotgun (WGS) entry which is preliminary data.</text>
</comment>
<evidence type="ECO:0000313" key="2">
    <source>
        <dbReference type="EMBL" id="CAB3233601.1"/>
    </source>
</evidence>
<dbReference type="Proteomes" id="UP000494256">
    <property type="component" value="Unassembled WGS sequence"/>
</dbReference>
<evidence type="ECO:0008006" key="4">
    <source>
        <dbReference type="Google" id="ProtNLM"/>
    </source>
</evidence>
<name>A0A8S0ZK42_ARCPL</name>
<dbReference type="OrthoDB" id="116316at2759"/>
<feature type="compositionally biased region" description="Polar residues" evidence="1">
    <location>
        <begin position="87"/>
        <end position="96"/>
    </location>
</feature>
<accession>A0A8S0ZK42</accession>
<protein>
    <recommendedName>
        <fullName evidence="4">Cytoskeleton-associated protein 2-like</fullName>
    </recommendedName>
</protein>
<evidence type="ECO:0000313" key="3">
    <source>
        <dbReference type="Proteomes" id="UP000494256"/>
    </source>
</evidence>
<sequence>MHMKLDVKYVIKLKKDTSFVFFLEMDPMAERIAKLREERREREKARIEKLRELNLKKYNQEPSKNTPANVRNVSKNMAKNHVPLVSKINNSAPQSKTESKENRAKSAPTHRNNPIANKSARKPLAVSSDQGPIRGPSQLFNNQKKTTDRKTSFINFNKTNLHPKFERKSLAPTNIKSTTLTNKQKPKLSTASNVSVFERLYKPKMTQNTNTTNVNRRHTVFNNKPEHKVPVRRSISAVHLKRVNKSELGNCIHKWSSSVDKLNIIDIKEVNEDETVNDDKVVSAIKSERKRVTFMTPCTNFNTPRQEELQARLKAWLHKRGKSMDSYHHLQCFGLHHLPYSLKFDPTLYKDENKENVFEESDSDDDSYTENMNDEMENKNKWRRASIASDSVDLSESQNTTTTNSDAIINTDEIVIGALNDLTELLKEGFEWMQCARWLRAVRERFPSVQRRAAYWECRAALEERRGDLPASLKCWEEAIAQGTEHSVAEANLDHLLDKFMQLQISPNGEKSQRVDAKYVDVKNVFKSSIIRFAVQRGKFRLSSQEAVSDGARCSLTPVRRSARLSSARTPLQLCSSVAHAPSHAVFVPNPHLYTTP</sequence>